<dbReference type="PROSITE" id="PS50110">
    <property type="entry name" value="RESPONSE_REGULATORY"/>
    <property type="match status" value="1"/>
</dbReference>
<dbReference type="Pfam" id="PF00512">
    <property type="entry name" value="HisKA"/>
    <property type="match status" value="1"/>
</dbReference>
<dbReference type="InterPro" id="IPR004358">
    <property type="entry name" value="Sig_transdc_His_kin-like_C"/>
</dbReference>
<keyword evidence="7 15" id="KW-0067">ATP-binding</keyword>
<name>A0AAE9ZW19_9BACT</name>
<comment type="catalytic activity">
    <reaction evidence="1">
        <text>ATP + protein L-histidine = ADP + protein N-phospho-L-histidine.</text>
        <dbReference type="EC" id="2.7.13.3"/>
    </reaction>
</comment>
<evidence type="ECO:0000256" key="3">
    <source>
        <dbReference type="ARBA" id="ARBA00022553"/>
    </source>
</evidence>
<reference evidence="15" key="1">
    <citation type="submission" date="2023-03" db="EMBL/GenBank/DDBJ databases">
        <title>Lomoglobus Profundus gen. nov., sp. nov., a novel member of the phylum Verrucomicrobia, isolated from deep-marine sediment of South China Sea.</title>
        <authorList>
            <person name="Ahmad T."/>
            <person name="Ishaq S.E."/>
            <person name="Wang F."/>
        </authorList>
    </citation>
    <scope>NUCLEOTIDE SEQUENCE</scope>
    <source>
        <strain evidence="15">LMO-M01</strain>
    </source>
</reference>
<dbReference type="CDD" id="cd16922">
    <property type="entry name" value="HATPase_EvgS-ArcB-TorS-like"/>
    <property type="match status" value="1"/>
</dbReference>
<feature type="domain" description="Response regulatory" evidence="14">
    <location>
        <begin position="1205"/>
        <end position="1323"/>
    </location>
</feature>
<dbReference type="InterPro" id="IPR036890">
    <property type="entry name" value="HATPase_C_sf"/>
</dbReference>
<dbReference type="PANTHER" id="PTHR45339:SF1">
    <property type="entry name" value="HYBRID SIGNAL TRANSDUCTION HISTIDINE KINASE J"/>
    <property type="match status" value="1"/>
</dbReference>
<dbReference type="InterPro" id="IPR011006">
    <property type="entry name" value="CheY-like_superfamily"/>
</dbReference>
<dbReference type="GO" id="GO:0000155">
    <property type="term" value="F:phosphorelay sensor kinase activity"/>
    <property type="evidence" value="ECO:0007669"/>
    <property type="project" value="InterPro"/>
</dbReference>
<dbReference type="RefSeq" id="WP_330931112.1">
    <property type="nucleotide sequence ID" value="NZ_CP119075.1"/>
</dbReference>
<dbReference type="GO" id="GO:0005524">
    <property type="term" value="F:ATP binding"/>
    <property type="evidence" value="ECO:0007669"/>
    <property type="project" value="UniProtKB-KW"/>
</dbReference>
<dbReference type="PRINTS" id="PR00344">
    <property type="entry name" value="BCTRLSENSOR"/>
</dbReference>
<dbReference type="SMART" id="SM00387">
    <property type="entry name" value="HATPase_c"/>
    <property type="match status" value="1"/>
</dbReference>
<evidence type="ECO:0000259" key="14">
    <source>
        <dbReference type="PROSITE" id="PS50110"/>
    </source>
</evidence>
<evidence type="ECO:0000313" key="15">
    <source>
        <dbReference type="EMBL" id="WED64224.1"/>
    </source>
</evidence>
<evidence type="ECO:0000313" key="16">
    <source>
        <dbReference type="Proteomes" id="UP001218638"/>
    </source>
</evidence>
<dbReference type="Gene3D" id="3.30.565.10">
    <property type="entry name" value="Histidine kinase-like ATPase, C-terminal domain"/>
    <property type="match status" value="1"/>
</dbReference>
<feature type="chain" id="PRO_5042046676" description="Sensory/regulatory protein RpfC" evidence="12">
    <location>
        <begin position="24"/>
        <end position="1338"/>
    </location>
</feature>
<evidence type="ECO:0000256" key="9">
    <source>
        <dbReference type="ARBA" id="ARBA00064003"/>
    </source>
</evidence>
<dbReference type="InterPro" id="IPR011041">
    <property type="entry name" value="Quinoprot_gluc/sorb_DH_b-prop"/>
</dbReference>
<dbReference type="SMART" id="SM00388">
    <property type="entry name" value="HisKA"/>
    <property type="match status" value="1"/>
</dbReference>
<dbReference type="InterPro" id="IPR011110">
    <property type="entry name" value="Reg_prop"/>
</dbReference>
<comment type="subunit">
    <text evidence="9">At low DSF concentrations, interacts with RpfF.</text>
</comment>
<dbReference type="PANTHER" id="PTHR45339">
    <property type="entry name" value="HYBRID SIGNAL TRANSDUCTION HISTIDINE KINASE J"/>
    <property type="match status" value="1"/>
</dbReference>
<dbReference type="InterPro" id="IPR015943">
    <property type="entry name" value="WD40/YVTN_repeat-like_dom_sf"/>
</dbReference>
<dbReference type="Gene3D" id="2.60.40.10">
    <property type="entry name" value="Immunoglobulins"/>
    <property type="match status" value="1"/>
</dbReference>
<feature type="domain" description="Histidine kinase" evidence="13">
    <location>
        <begin position="842"/>
        <end position="1062"/>
    </location>
</feature>
<dbReference type="KEGG" id="slom:PXH66_17950"/>
<dbReference type="Pfam" id="PF00072">
    <property type="entry name" value="Response_reg"/>
    <property type="match status" value="1"/>
</dbReference>
<evidence type="ECO:0000256" key="8">
    <source>
        <dbReference type="ARBA" id="ARBA00023012"/>
    </source>
</evidence>
<keyword evidence="8" id="KW-0902">Two-component regulatory system</keyword>
<dbReference type="FunFam" id="3.30.565.10:FF:000010">
    <property type="entry name" value="Sensor histidine kinase RcsC"/>
    <property type="match status" value="1"/>
</dbReference>
<feature type="modified residue" description="4-aspartylphosphate" evidence="11">
    <location>
        <position position="1254"/>
    </location>
</feature>
<keyword evidence="4" id="KW-0808">Transferase</keyword>
<dbReference type="EC" id="2.7.13.3" evidence="2"/>
<evidence type="ECO:0000256" key="7">
    <source>
        <dbReference type="ARBA" id="ARBA00022840"/>
    </source>
</evidence>
<dbReference type="CDD" id="cd00082">
    <property type="entry name" value="HisKA"/>
    <property type="match status" value="1"/>
</dbReference>
<dbReference type="Gene3D" id="2.130.10.10">
    <property type="entry name" value="YVTN repeat-like/Quinoprotein amine dehydrogenase"/>
    <property type="match status" value="3"/>
</dbReference>
<dbReference type="SUPFAM" id="SSF47384">
    <property type="entry name" value="Homodimeric domain of signal transducing histidine kinase"/>
    <property type="match status" value="1"/>
</dbReference>
<dbReference type="Gene3D" id="1.10.287.130">
    <property type="match status" value="1"/>
</dbReference>
<keyword evidence="6" id="KW-0418">Kinase</keyword>
<evidence type="ECO:0000256" key="12">
    <source>
        <dbReference type="SAM" id="SignalP"/>
    </source>
</evidence>
<keyword evidence="16" id="KW-1185">Reference proteome</keyword>
<dbReference type="SUPFAM" id="SSF55874">
    <property type="entry name" value="ATPase domain of HSP90 chaperone/DNA topoisomerase II/histidine kinase"/>
    <property type="match status" value="1"/>
</dbReference>
<dbReference type="PROSITE" id="PS50109">
    <property type="entry name" value="HIS_KIN"/>
    <property type="match status" value="1"/>
</dbReference>
<sequence length="1338" mass="144705">MRLFGWILLASGWLGASSIWAQAQVASSVPIATEALADAFRGRSWEIDEGYPDVTATCFAQTEDGYLWIGTFGRLLRFDGLTFVEIKHPDAPALGQSMVLDVNVDAAGALWVGTSQGVGRYQQGRWQWFGPAEGVSTGIVRDVDMDGSGNVYATRGNQLLRLQDGRFEPIALPRPSVRPGGPLRIIIDREGVLWAVDHAWLARLLPAGWQVIAEGDPADEEPLFDGLEPAAERGVWVGDHGVIRKWSEGAWRETIARPPGQEIGVVTMLEDQQRGLWGGSYVSGLFRIREDGTIENRAREVGLRNPSVLSMFEDVEGDIWVGTNGGGILRLRPRTIRLSTEDHELAQSIINSLVPHDGGFLLATHGAGVRQWRDGTFSSPFWALGPAKSSWPQSLLIDPDGRCWVGSFADGLHTAMPGDDAGLVAIPADEVPGRNIGGLLRDRTGSLWVASDLGVSRQAPDGSWHQWSPPGTAPNASGIAILARDSDGAVWLATRTGQLWRWDEGAAQPSAISAPHGEYAARVQALVSAHGGGVWATDTDGEIGRWRGDQWTGLATPADLPEGDWGVMLDDGQSSLWLAGGEGLLRLTFPSPDQDLPPAVAAAGPFQLSLFSQADGMPPSGIRANFQPSIHQDARGKIWFATYKGLAVIDPTSIPVTSVAPQPVIESVVVGSTVYPVDPTRPEVVLPPLTRRAIVNYTGVSLGTPELVRFAVSIDPVDTVWAEVGQLRHVQLLDFKPGRYVVQVQAWREDLRRYQPTPARLVVIFEPAWWETWWFRLLVIAVGLGLIGWALRAFLRARERRLNERTAQWEALEKERQGARDARVASEISAAASRAKSDFLATMSHEIRTPLNGVIGSAELLSTTDLNREQSDHLQTLQSSAESLLGILNDVLDFAKIEAGHVELSNTPFDLPRLAREVSEVIVPQTVAKGLEFGLVLTPDVTAHLHGDAGRLRQILLNLLSNATKFTTRGEVELRIQLADPTDSTRIRFAVRDSGIGIASSALQRVMERFTQADSSTTRRFGGTGLGLTICRSLLELMGSTLEVHSEEGVGTTFAFTVALPPDPATAPTALPVPFTHAVVHGSTPLTLDATVTALQRLGLTVHGTLEVAPAKTLLARSPAETTVLVKPYSTGAADLDWPVSHTLTLTDPNQPITVPHALRRPVLSVEDWQRALVGLRSPPVTTTTTTTVSKNKWQAPTRDGRPPLVLLVEDDPTSRRVGLQLLKRLGCESEVAADGDQAVAAFAPGKYALILMDCHMPVLDGFSATTQIRQIEKLATSRTPIIALTANVVAEDRARCFAVGMDDFLSKPVRTPLLAAVLERWLTSPPASPHASPSAAP</sequence>
<dbReference type="FunFam" id="1.10.287.130:FF:000002">
    <property type="entry name" value="Two-component osmosensing histidine kinase"/>
    <property type="match status" value="1"/>
</dbReference>
<dbReference type="Pfam" id="PF02518">
    <property type="entry name" value="HATPase_c"/>
    <property type="match status" value="1"/>
</dbReference>
<evidence type="ECO:0000256" key="2">
    <source>
        <dbReference type="ARBA" id="ARBA00012438"/>
    </source>
</evidence>
<evidence type="ECO:0000256" key="5">
    <source>
        <dbReference type="ARBA" id="ARBA00022741"/>
    </source>
</evidence>
<dbReference type="InterPro" id="IPR003661">
    <property type="entry name" value="HisK_dim/P_dom"/>
</dbReference>
<dbReference type="SMART" id="SM00448">
    <property type="entry name" value="REC"/>
    <property type="match status" value="1"/>
</dbReference>
<gene>
    <name evidence="15" type="ORF">PXH66_17950</name>
</gene>
<dbReference type="SUPFAM" id="SSF52172">
    <property type="entry name" value="CheY-like"/>
    <property type="match status" value="1"/>
</dbReference>
<organism evidence="15 16">
    <name type="scientific">Synoicihabitans lomoniglobus</name>
    <dbReference type="NCBI Taxonomy" id="2909285"/>
    <lineage>
        <taxon>Bacteria</taxon>
        <taxon>Pseudomonadati</taxon>
        <taxon>Verrucomicrobiota</taxon>
        <taxon>Opitutia</taxon>
        <taxon>Opitutales</taxon>
        <taxon>Opitutaceae</taxon>
        <taxon>Synoicihabitans</taxon>
    </lineage>
</organism>
<evidence type="ECO:0000256" key="4">
    <source>
        <dbReference type="ARBA" id="ARBA00022679"/>
    </source>
</evidence>
<proteinExistence type="predicted"/>
<evidence type="ECO:0000256" key="6">
    <source>
        <dbReference type="ARBA" id="ARBA00022777"/>
    </source>
</evidence>
<accession>A0AAE9ZW19</accession>
<dbReference type="Pfam" id="PF07494">
    <property type="entry name" value="Reg_prop"/>
    <property type="match status" value="2"/>
</dbReference>
<keyword evidence="3 11" id="KW-0597">Phosphoprotein</keyword>
<dbReference type="Proteomes" id="UP001218638">
    <property type="component" value="Chromosome"/>
</dbReference>
<evidence type="ECO:0000259" key="13">
    <source>
        <dbReference type="PROSITE" id="PS50109"/>
    </source>
</evidence>
<dbReference type="EMBL" id="CP119075">
    <property type="protein sequence ID" value="WED64224.1"/>
    <property type="molecule type" value="Genomic_DNA"/>
</dbReference>
<dbReference type="InterPro" id="IPR005467">
    <property type="entry name" value="His_kinase_dom"/>
</dbReference>
<dbReference type="InterPro" id="IPR036097">
    <property type="entry name" value="HisK_dim/P_sf"/>
</dbReference>
<dbReference type="SUPFAM" id="SSF50952">
    <property type="entry name" value="Soluble quinoprotein glucose dehydrogenase"/>
    <property type="match status" value="1"/>
</dbReference>
<dbReference type="CDD" id="cd17546">
    <property type="entry name" value="REC_hyHK_CKI1_RcsC-like"/>
    <property type="match status" value="1"/>
</dbReference>
<evidence type="ECO:0000256" key="1">
    <source>
        <dbReference type="ARBA" id="ARBA00000085"/>
    </source>
</evidence>
<dbReference type="SUPFAM" id="SSF63829">
    <property type="entry name" value="Calcium-dependent phosphotriesterase"/>
    <property type="match status" value="1"/>
</dbReference>
<evidence type="ECO:0000256" key="10">
    <source>
        <dbReference type="ARBA" id="ARBA00068150"/>
    </source>
</evidence>
<keyword evidence="5" id="KW-0547">Nucleotide-binding</keyword>
<dbReference type="Gene3D" id="3.40.50.2300">
    <property type="match status" value="1"/>
</dbReference>
<keyword evidence="12" id="KW-0732">Signal</keyword>
<dbReference type="InterPro" id="IPR013783">
    <property type="entry name" value="Ig-like_fold"/>
</dbReference>
<feature type="signal peptide" evidence="12">
    <location>
        <begin position="1"/>
        <end position="23"/>
    </location>
</feature>
<protein>
    <recommendedName>
        <fullName evidence="10">Sensory/regulatory protein RpfC</fullName>
        <ecNumber evidence="2">2.7.13.3</ecNumber>
    </recommendedName>
</protein>
<dbReference type="InterPro" id="IPR003594">
    <property type="entry name" value="HATPase_dom"/>
</dbReference>
<dbReference type="InterPro" id="IPR001789">
    <property type="entry name" value="Sig_transdc_resp-reg_receiver"/>
</dbReference>
<evidence type="ECO:0000256" key="11">
    <source>
        <dbReference type="PROSITE-ProRule" id="PRU00169"/>
    </source>
</evidence>